<evidence type="ECO:0000256" key="1">
    <source>
        <dbReference type="ARBA" id="ARBA00006890"/>
    </source>
</evidence>
<organism evidence="9 10">
    <name type="scientific">Candidatus Acidiferrum panamense</name>
    <dbReference type="NCBI Taxonomy" id="2741543"/>
    <lineage>
        <taxon>Bacteria</taxon>
        <taxon>Pseudomonadati</taxon>
        <taxon>Acidobacteriota</taxon>
        <taxon>Terriglobia</taxon>
        <taxon>Candidatus Acidiferrales</taxon>
        <taxon>Candidatus Acidiferrum</taxon>
    </lineage>
</organism>
<dbReference type="InterPro" id="IPR005771">
    <property type="entry name" value="GalU_uridylyltTrfase_bac/arc"/>
</dbReference>
<accession>A0A7V8T057</accession>
<dbReference type="SUPFAM" id="SSF53448">
    <property type="entry name" value="Nucleotide-diphospho-sugar transferases"/>
    <property type="match status" value="1"/>
</dbReference>
<dbReference type="InterPro" id="IPR005835">
    <property type="entry name" value="NTP_transferase_dom"/>
</dbReference>
<name>A0A7V8T057_9BACT</name>
<evidence type="ECO:0000259" key="8">
    <source>
        <dbReference type="Pfam" id="PF00483"/>
    </source>
</evidence>
<keyword evidence="5 7" id="KW-0548">Nucleotidyltransferase</keyword>
<dbReference type="PANTHER" id="PTHR43197:SF1">
    <property type="entry name" value="UTP--GLUCOSE-1-PHOSPHATE URIDYLYLTRANSFERASE"/>
    <property type="match status" value="1"/>
</dbReference>
<gene>
    <name evidence="9" type="primary">galU</name>
    <name evidence="9" type="ORF">HRJ53_25785</name>
</gene>
<dbReference type="EC" id="2.7.7.9" evidence="2 7"/>
<evidence type="ECO:0000256" key="3">
    <source>
        <dbReference type="ARBA" id="ARBA00019048"/>
    </source>
</evidence>
<evidence type="ECO:0000256" key="7">
    <source>
        <dbReference type="RuleBase" id="RU361259"/>
    </source>
</evidence>
<dbReference type="Pfam" id="PF00483">
    <property type="entry name" value="NTP_transferase"/>
    <property type="match status" value="1"/>
</dbReference>
<comment type="similarity">
    <text evidence="1 7">Belongs to the UDPGP type 2 family.</text>
</comment>
<comment type="catalytic activity">
    <reaction evidence="6 7">
        <text>alpha-D-glucose 1-phosphate + UTP + H(+) = UDP-alpha-D-glucose + diphosphate</text>
        <dbReference type="Rhea" id="RHEA:19889"/>
        <dbReference type="ChEBI" id="CHEBI:15378"/>
        <dbReference type="ChEBI" id="CHEBI:33019"/>
        <dbReference type="ChEBI" id="CHEBI:46398"/>
        <dbReference type="ChEBI" id="CHEBI:58601"/>
        <dbReference type="ChEBI" id="CHEBI:58885"/>
        <dbReference type="EC" id="2.7.7.9"/>
    </reaction>
</comment>
<protein>
    <recommendedName>
        <fullName evidence="3 7">UTP--glucose-1-phosphate uridylyltransferase</fullName>
        <ecNumber evidence="2 7">2.7.7.9</ecNumber>
    </recommendedName>
    <alternativeName>
        <fullName evidence="7">UDP-glucose pyrophosphorylase</fullName>
    </alternativeName>
</protein>
<dbReference type="NCBIfam" id="TIGR01099">
    <property type="entry name" value="galU"/>
    <property type="match status" value="1"/>
</dbReference>
<keyword evidence="4 7" id="KW-0808">Transferase</keyword>
<dbReference type="EMBL" id="JACDQQ010002487">
    <property type="protein sequence ID" value="MBA0088412.1"/>
    <property type="molecule type" value="Genomic_DNA"/>
</dbReference>
<evidence type="ECO:0000313" key="9">
    <source>
        <dbReference type="EMBL" id="MBA0088412.1"/>
    </source>
</evidence>
<evidence type="ECO:0000256" key="5">
    <source>
        <dbReference type="ARBA" id="ARBA00022695"/>
    </source>
</evidence>
<reference evidence="9" key="1">
    <citation type="submission" date="2020-06" db="EMBL/GenBank/DDBJ databases">
        <title>Legume-microbial interactions unlock mineral nutrients during tropical forest succession.</title>
        <authorList>
            <person name="Epihov D.Z."/>
        </authorList>
    </citation>
    <scope>NUCLEOTIDE SEQUENCE [LARGE SCALE GENOMIC DNA]</scope>
    <source>
        <strain evidence="9">Pan2503</strain>
    </source>
</reference>
<dbReference type="GO" id="GO:0006011">
    <property type="term" value="P:UDP-alpha-D-glucose metabolic process"/>
    <property type="evidence" value="ECO:0007669"/>
    <property type="project" value="InterPro"/>
</dbReference>
<dbReference type="Proteomes" id="UP000567293">
    <property type="component" value="Unassembled WGS sequence"/>
</dbReference>
<dbReference type="GO" id="GO:0003983">
    <property type="term" value="F:UTP:glucose-1-phosphate uridylyltransferase activity"/>
    <property type="evidence" value="ECO:0007669"/>
    <property type="project" value="UniProtKB-EC"/>
</dbReference>
<evidence type="ECO:0000256" key="6">
    <source>
        <dbReference type="ARBA" id="ARBA00048128"/>
    </source>
</evidence>
<comment type="caution">
    <text evidence="9">The sequence shown here is derived from an EMBL/GenBank/DDBJ whole genome shotgun (WGS) entry which is preliminary data.</text>
</comment>
<keyword evidence="10" id="KW-1185">Reference proteome</keyword>
<evidence type="ECO:0000256" key="2">
    <source>
        <dbReference type="ARBA" id="ARBA00012415"/>
    </source>
</evidence>
<dbReference type="CDD" id="cd02541">
    <property type="entry name" value="UGPase_prokaryotic"/>
    <property type="match status" value="1"/>
</dbReference>
<sequence length="304" mass="33032">MAETTQGKSAAGRKVRKAVLPAAGLGTRFLPATKAQPKEMLTVVDKPQIQYVVEECAVSGIEHIIIVTGKGKNAIEDHFDYSPTLERFLEERGKIEQAAMVRKISDMVQVSYTRQKEPLGLGHAVLVARDLVGDEPFAVLLGDVLIPGPNPATKQLIDVYAATGVGAIAVEEVPKERTHLYGVIDGESAPQPPFGARLLRIRDVVEKPKPENAPSNLAITGRYVLPPQIFDCLARTKPGAGNEIQLTDALRILAQEDGLWAYIYDGASYDAGDKLGFLKATVEIALQNPEFGGEFREYLKGLNF</sequence>
<proteinExistence type="inferred from homology"/>
<dbReference type="Gene3D" id="3.90.550.10">
    <property type="entry name" value="Spore Coat Polysaccharide Biosynthesis Protein SpsA, Chain A"/>
    <property type="match status" value="1"/>
</dbReference>
<evidence type="ECO:0000313" key="10">
    <source>
        <dbReference type="Proteomes" id="UP000567293"/>
    </source>
</evidence>
<evidence type="ECO:0000256" key="4">
    <source>
        <dbReference type="ARBA" id="ARBA00022679"/>
    </source>
</evidence>
<dbReference type="AlphaFoldDB" id="A0A7V8T057"/>
<dbReference type="InterPro" id="IPR029044">
    <property type="entry name" value="Nucleotide-diphossugar_trans"/>
</dbReference>
<dbReference type="PANTHER" id="PTHR43197">
    <property type="entry name" value="UTP--GLUCOSE-1-PHOSPHATE URIDYLYLTRANSFERASE"/>
    <property type="match status" value="1"/>
</dbReference>
<feature type="domain" description="Nucleotidyl transferase" evidence="8">
    <location>
        <begin position="17"/>
        <end position="283"/>
    </location>
</feature>